<dbReference type="EMBL" id="JXNT01000004">
    <property type="protein sequence ID" value="ODM20006.1"/>
    <property type="molecule type" value="Genomic_DNA"/>
</dbReference>
<evidence type="ECO:0000259" key="7">
    <source>
        <dbReference type="Pfam" id="PF00694"/>
    </source>
</evidence>
<sequence>MKTKTLNTSLVKVVFDHRLSENDASLVRQCLGLITQYSGPRFSIINRIGGINHDFIDLSTTTNPLSALQTITNTLPKTGKFKLSDALDHVLYLCTEDCELGGQGLSPTRPLTDADREKVLSLVDSWLYASTHNTQISSTELRASDEKRRPMTLSEKIFTQHILPGNRTTGLKAGDVVPVSVDWVLASEVSWKGMIKTIDEVGATQIWRNDRFWLAADHIVDPRIEHLPKVKALVERSEKAQRDFKLTDYKGKNYTILHTEFVRERAQPGMLLVGSDSHTCSSGAVGCLGIGLGAADVAMSLLNGASWFKIPESIRINIVGEPGFGIGGKDVILHILGQLKRNTVAADRIVEFGGPGAKYLSCDDRFAICNMCTEFGAITGVFIPDSVVQDYINRRKRTLYKSSPLYFQPDNDAQYAESFTIDLTQVKPYIALYPSPDNVIPVKGCSPVSFDGVFIGACTTTEEDLILGGLVLQVGLQENLPLKKGKRHVVFGSLPITKRLRELGITEIYHDAGFQESAPGCSFCVGMGADQAGVGETWLSSQNRNFKNRMGRGSFGNISSAAVVAASSFSMSLVDPSPFLEKVNRSIYKALTRKDTMSRQTDAVLYVEPSILQQPPSQQSLKTDLPMHDTTPGSNEWIITSRVQALGDFIDTDALAPAEYLVECETDEALGQHCMEHTFPEFRSSVKAGRQVIVAGESFGCGSSREEAPRALIGLGVQCVIAKSFAFIYGRNQPTLGLLGITVQDESFYSSATDDTEITIDVYGREITIEERKWKFELDNLEIKMLQNKGLAEAYKKFGKNVFDSLCGGGHTEGSSGMEAKSIDSSLEW</sequence>
<dbReference type="Pfam" id="PF00330">
    <property type="entry name" value="Aconitase"/>
    <property type="match status" value="1"/>
</dbReference>
<evidence type="ECO:0000256" key="5">
    <source>
        <dbReference type="ARBA" id="ARBA00023239"/>
    </source>
</evidence>
<gene>
    <name evidence="8" type="ORF">SI65_04992</name>
</gene>
<evidence type="ECO:0000256" key="2">
    <source>
        <dbReference type="ARBA" id="ARBA00022723"/>
    </source>
</evidence>
<accession>A0A1E3BHZ9</accession>
<dbReference type="GO" id="GO:0016836">
    <property type="term" value="F:hydro-lyase activity"/>
    <property type="evidence" value="ECO:0007669"/>
    <property type="project" value="InterPro"/>
</dbReference>
<reference evidence="8 9" key="1">
    <citation type="journal article" date="2016" name="BMC Genomics">
        <title>Comparative genomic and transcriptomic analyses of the Fuzhuan brick tea-fermentation fungus Aspergillus cristatus.</title>
        <authorList>
            <person name="Ge Y."/>
            <person name="Wang Y."/>
            <person name="Liu Y."/>
            <person name="Tan Y."/>
            <person name="Ren X."/>
            <person name="Zhang X."/>
            <person name="Hyde K.D."/>
            <person name="Liu Y."/>
            <person name="Liu Z."/>
        </authorList>
    </citation>
    <scope>NUCLEOTIDE SEQUENCE [LARGE SCALE GENOMIC DNA]</scope>
    <source>
        <strain evidence="8 9">GZAAS20.1005</strain>
    </source>
</reference>
<keyword evidence="9" id="KW-1185">Reference proteome</keyword>
<dbReference type="OrthoDB" id="419183at2759"/>
<evidence type="ECO:0000313" key="9">
    <source>
        <dbReference type="Proteomes" id="UP000094569"/>
    </source>
</evidence>
<evidence type="ECO:0000256" key="1">
    <source>
        <dbReference type="ARBA" id="ARBA00007185"/>
    </source>
</evidence>
<dbReference type="PRINTS" id="PR00415">
    <property type="entry name" value="ACONITASE"/>
</dbReference>
<protein>
    <recommendedName>
        <fullName evidence="10">Aconitate hydratase</fullName>
    </recommendedName>
</protein>
<dbReference type="InterPro" id="IPR011827">
    <property type="entry name" value="LeuD_type2/HacB/DmdB"/>
</dbReference>
<dbReference type="Proteomes" id="UP000094569">
    <property type="component" value="Unassembled WGS sequence"/>
</dbReference>
<dbReference type="Gene3D" id="3.20.19.10">
    <property type="entry name" value="Aconitase, domain 4"/>
    <property type="match status" value="1"/>
</dbReference>
<dbReference type="NCBIfam" id="TIGR02087">
    <property type="entry name" value="LEUD_arch"/>
    <property type="match status" value="1"/>
</dbReference>
<dbReference type="GO" id="GO:0051536">
    <property type="term" value="F:iron-sulfur cluster binding"/>
    <property type="evidence" value="ECO:0007669"/>
    <property type="project" value="UniProtKB-KW"/>
</dbReference>
<dbReference type="InterPro" id="IPR033940">
    <property type="entry name" value="IPMI_Swivel"/>
</dbReference>
<keyword evidence="4" id="KW-0411">Iron-sulfur</keyword>
<comment type="similarity">
    <text evidence="1">Belongs to the aconitase/IPM isomerase family.</text>
</comment>
<dbReference type="CDD" id="cd01577">
    <property type="entry name" value="IPMI_Swivel"/>
    <property type="match status" value="1"/>
</dbReference>
<dbReference type="InterPro" id="IPR015928">
    <property type="entry name" value="Aconitase/3IPM_dehydase_swvl"/>
</dbReference>
<evidence type="ECO:0008006" key="10">
    <source>
        <dbReference type="Google" id="ProtNLM"/>
    </source>
</evidence>
<dbReference type="GO" id="GO:0170038">
    <property type="term" value="P:proteinogenic amino acid biosynthetic process"/>
    <property type="evidence" value="ECO:0007669"/>
    <property type="project" value="UniProtKB-ARBA"/>
</dbReference>
<dbReference type="InterPro" id="IPR000573">
    <property type="entry name" value="AconitaseA/IPMdHydase_ssu_swvl"/>
</dbReference>
<keyword evidence="5" id="KW-0456">Lyase</keyword>
<dbReference type="PANTHER" id="PTHR43822:SF2">
    <property type="entry name" value="HOMOACONITASE, MITOCHONDRIAL"/>
    <property type="match status" value="1"/>
</dbReference>
<dbReference type="STRING" id="573508.A0A1E3BHZ9"/>
<dbReference type="GO" id="GO:0046872">
    <property type="term" value="F:metal ion binding"/>
    <property type="evidence" value="ECO:0007669"/>
    <property type="project" value="UniProtKB-KW"/>
</dbReference>
<dbReference type="InterPro" id="IPR015931">
    <property type="entry name" value="Acnase/IPM_dHydase_lsu_aba_1/3"/>
</dbReference>
<evidence type="ECO:0000259" key="6">
    <source>
        <dbReference type="Pfam" id="PF00330"/>
    </source>
</evidence>
<keyword evidence="2" id="KW-0479">Metal-binding</keyword>
<evidence type="ECO:0000256" key="3">
    <source>
        <dbReference type="ARBA" id="ARBA00023004"/>
    </source>
</evidence>
<dbReference type="Pfam" id="PF00694">
    <property type="entry name" value="Aconitase_C"/>
    <property type="match status" value="1"/>
</dbReference>
<feature type="domain" description="Aconitase/3-isopropylmalate dehydratase large subunit alpha/beta/alpha" evidence="6">
    <location>
        <begin position="156"/>
        <end position="569"/>
    </location>
</feature>
<dbReference type="GO" id="GO:0170034">
    <property type="term" value="P:L-amino acid biosynthetic process"/>
    <property type="evidence" value="ECO:0007669"/>
    <property type="project" value="UniProtKB-ARBA"/>
</dbReference>
<dbReference type="SUPFAM" id="SSF52016">
    <property type="entry name" value="LeuD/IlvD-like"/>
    <property type="match status" value="1"/>
</dbReference>
<dbReference type="Gene3D" id="3.30.499.10">
    <property type="entry name" value="Aconitase, domain 3"/>
    <property type="match status" value="2"/>
</dbReference>
<dbReference type="PANTHER" id="PTHR43822">
    <property type="entry name" value="HOMOACONITASE, MITOCHONDRIAL-RELATED"/>
    <property type="match status" value="1"/>
</dbReference>
<organism evidence="8 9">
    <name type="scientific">Aspergillus cristatus</name>
    <name type="common">Chinese Fuzhuan brick tea-fermentation fungus</name>
    <name type="synonym">Eurotium cristatum</name>
    <dbReference type="NCBI Taxonomy" id="573508"/>
    <lineage>
        <taxon>Eukaryota</taxon>
        <taxon>Fungi</taxon>
        <taxon>Dikarya</taxon>
        <taxon>Ascomycota</taxon>
        <taxon>Pezizomycotina</taxon>
        <taxon>Eurotiomycetes</taxon>
        <taxon>Eurotiomycetidae</taxon>
        <taxon>Eurotiales</taxon>
        <taxon>Aspergillaceae</taxon>
        <taxon>Aspergillus</taxon>
        <taxon>Aspergillus subgen. Aspergillus</taxon>
    </lineage>
</organism>
<comment type="caution">
    <text evidence="8">The sequence shown here is derived from an EMBL/GenBank/DDBJ whole genome shotgun (WGS) entry which is preliminary data.</text>
</comment>
<dbReference type="InterPro" id="IPR050067">
    <property type="entry name" value="IPM_dehydratase_rel_enz"/>
</dbReference>
<proteinExistence type="inferred from homology"/>
<dbReference type="InterPro" id="IPR036008">
    <property type="entry name" value="Aconitase_4Fe-4S_dom"/>
</dbReference>
<keyword evidence="3" id="KW-0408">Iron</keyword>
<dbReference type="SUPFAM" id="SSF53732">
    <property type="entry name" value="Aconitase iron-sulfur domain"/>
    <property type="match status" value="1"/>
</dbReference>
<dbReference type="AlphaFoldDB" id="A0A1E3BHZ9"/>
<name>A0A1E3BHZ9_ASPCR</name>
<feature type="domain" description="Aconitase A/isopropylmalate dehydratase small subunit swivel" evidence="7">
    <location>
        <begin position="687"/>
        <end position="745"/>
    </location>
</feature>
<evidence type="ECO:0000313" key="8">
    <source>
        <dbReference type="EMBL" id="ODM20006.1"/>
    </source>
</evidence>
<evidence type="ECO:0000256" key="4">
    <source>
        <dbReference type="ARBA" id="ARBA00023014"/>
    </source>
</evidence>
<dbReference type="VEuPathDB" id="FungiDB:SI65_04992"/>
<dbReference type="InterPro" id="IPR001030">
    <property type="entry name" value="Acoase/IPM_deHydtase_lsu_aba"/>
</dbReference>